<organism evidence="6 7">
    <name type="scientific">Iphiclides podalirius</name>
    <name type="common">scarce swallowtail</name>
    <dbReference type="NCBI Taxonomy" id="110791"/>
    <lineage>
        <taxon>Eukaryota</taxon>
        <taxon>Metazoa</taxon>
        <taxon>Ecdysozoa</taxon>
        <taxon>Arthropoda</taxon>
        <taxon>Hexapoda</taxon>
        <taxon>Insecta</taxon>
        <taxon>Pterygota</taxon>
        <taxon>Neoptera</taxon>
        <taxon>Endopterygota</taxon>
        <taxon>Lepidoptera</taxon>
        <taxon>Glossata</taxon>
        <taxon>Ditrysia</taxon>
        <taxon>Papilionoidea</taxon>
        <taxon>Papilionidae</taxon>
        <taxon>Papilioninae</taxon>
        <taxon>Iphiclides</taxon>
    </lineage>
</organism>
<dbReference type="PROSITE" id="PS00213">
    <property type="entry name" value="LIPOCALIN"/>
    <property type="match status" value="1"/>
</dbReference>
<dbReference type="PIRSF" id="PIRSF036893">
    <property type="entry name" value="Lipocalin_ApoD"/>
    <property type="match status" value="1"/>
</dbReference>
<dbReference type="Pfam" id="PF00061">
    <property type="entry name" value="Lipocalin"/>
    <property type="match status" value="1"/>
</dbReference>
<sequence length="215" mass="25082">MCTTKVIIFLFSIGCVCGYFTLPGKCPDNVKFEEDFNLAEFDGTWYQAYHYSSDGQRLNNCSTVELLYKPTGIYVNYSRVDLGLFKRFSIGKLELIISKNEQSSELDVTFQFDNAPRRLRLRRYPFRILATNYNYYATAYTCQYSPMINKHFVYVWILSRHPTLNDVSKELALKPLAQLNVNHNKIVKDDWSKCVPKYFDVESSEPVTFRYAVAI</sequence>
<dbReference type="SUPFAM" id="SSF50814">
    <property type="entry name" value="Lipocalins"/>
    <property type="match status" value="1"/>
</dbReference>
<dbReference type="PRINTS" id="PR01273">
    <property type="entry name" value="INVTBRTCOLOR"/>
</dbReference>
<accession>A0ABN8I3J3</accession>
<evidence type="ECO:0000256" key="4">
    <source>
        <dbReference type="SAM" id="Phobius"/>
    </source>
</evidence>
<reference evidence="6" key="1">
    <citation type="submission" date="2022-03" db="EMBL/GenBank/DDBJ databases">
        <authorList>
            <person name="Martin H S."/>
        </authorList>
    </citation>
    <scope>NUCLEOTIDE SEQUENCE</scope>
</reference>
<gene>
    <name evidence="6" type="ORF">IPOD504_LOCUS4869</name>
</gene>
<dbReference type="InterPro" id="IPR012674">
    <property type="entry name" value="Calycin"/>
</dbReference>
<keyword evidence="7" id="KW-1185">Reference proteome</keyword>
<name>A0ABN8I3J3_9NEOP</name>
<feature type="non-terminal residue" evidence="6">
    <location>
        <position position="1"/>
    </location>
</feature>
<feature type="domain" description="Lipocalin/cytosolic fatty-acid binding" evidence="5">
    <location>
        <begin position="120"/>
        <end position="188"/>
    </location>
</feature>
<proteinExistence type="inferred from homology"/>
<comment type="similarity">
    <text evidence="1 3">Belongs to the calycin superfamily. Lipocalin family.</text>
</comment>
<keyword evidence="4" id="KW-1133">Transmembrane helix</keyword>
<feature type="transmembrane region" description="Helical" evidence="4">
    <location>
        <begin position="6"/>
        <end position="22"/>
    </location>
</feature>
<keyword evidence="4" id="KW-0472">Membrane</keyword>
<dbReference type="InterPro" id="IPR000566">
    <property type="entry name" value="Lipocln_cytosolic_FA-bd_dom"/>
</dbReference>
<evidence type="ECO:0000313" key="7">
    <source>
        <dbReference type="Proteomes" id="UP000837857"/>
    </source>
</evidence>
<evidence type="ECO:0000259" key="5">
    <source>
        <dbReference type="Pfam" id="PF00061"/>
    </source>
</evidence>
<evidence type="ECO:0000256" key="3">
    <source>
        <dbReference type="RuleBase" id="RU003695"/>
    </source>
</evidence>
<dbReference type="InterPro" id="IPR022272">
    <property type="entry name" value="Lipocalin_CS"/>
</dbReference>
<dbReference type="PANTHER" id="PTHR10612">
    <property type="entry name" value="APOLIPOPROTEIN D"/>
    <property type="match status" value="1"/>
</dbReference>
<dbReference type="EMBL" id="OW152828">
    <property type="protein sequence ID" value="CAH2044963.1"/>
    <property type="molecule type" value="Genomic_DNA"/>
</dbReference>
<dbReference type="Proteomes" id="UP000837857">
    <property type="component" value="Chromosome 16"/>
</dbReference>
<evidence type="ECO:0000256" key="2">
    <source>
        <dbReference type="ARBA" id="ARBA00023157"/>
    </source>
</evidence>
<dbReference type="PANTHER" id="PTHR10612:SF34">
    <property type="entry name" value="APOLIPOPROTEIN D"/>
    <property type="match status" value="1"/>
</dbReference>
<evidence type="ECO:0000313" key="6">
    <source>
        <dbReference type="EMBL" id="CAH2044963.1"/>
    </source>
</evidence>
<evidence type="ECO:0000256" key="1">
    <source>
        <dbReference type="ARBA" id="ARBA00006889"/>
    </source>
</evidence>
<keyword evidence="4" id="KW-0812">Transmembrane</keyword>
<dbReference type="InterPro" id="IPR022271">
    <property type="entry name" value="Lipocalin_ApoD"/>
</dbReference>
<dbReference type="Gene3D" id="2.40.128.20">
    <property type="match status" value="1"/>
</dbReference>
<keyword evidence="2" id="KW-1015">Disulfide bond</keyword>
<dbReference type="InterPro" id="IPR003057">
    <property type="entry name" value="Invtbrt_color"/>
</dbReference>
<protein>
    <recommendedName>
        <fullName evidence="5">Lipocalin/cytosolic fatty-acid binding domain-containing protein</fullName>
    </recommendedName>
</protein>